<evidence type="ECO:0000256" key="12">
    <source>
        <dbReference type="SAM" id="MobiDB-lite"/>
    </source>
</evidence>
<dbReference type="GO" id="GO:0018279">
    <property type="term" value="P:protein N-linked glycosylation via asparagine"/>
    <property type="evidence" value="ECO:0007669"/>
    <property type="project" value="TreeGrafter"/>
</dbReference>
<evidence type="ECO:0000256" key="6">
    <source>
        <dbReference type="ARBA" id="ARBA00022692"/>
    </source>
</evidence>
<feature type="compositionally biased region" description="Polar residues" evidence="12">
    <location>
        <begin position="1"/>
        <end position="13"/>
    </location>
</feature>
<evidence type="ECO:0000256" key="11">
    <source>
        <dbReference type="RuleBase" id="RU361143"/>
    </source>
</evidence>
<keyword evidence="6 11" id="KW-0812">Transmembrane</keyword>
<dbReference type="UniPathway" id="UPA00378"/>
<evidence type="ECO:0000256" key="2">
    <source>
        <dbReference type="ARBA" id="ARBA00004115"/>
    </source>
</evidence>
<keyword evidence="13" id="KW-1185">Reference proteome</keyword>
<dbReference type="PANTHER" id="PTHR21049:SF0">
    <property type="entry name" value="DOLICHYL-DIPHOSPHOOLIGOSACCHARIDE--PROTEIN GLYCOSYLTRANSFERASE SUBUNIT 1"/>
    <property type="match status" value="1"/>
</dbReference>
<name>A0A7E4VRR0_PANRE</name>
<dbReference type="Pfam" id="PF04597">
    <property type="entry name" value="Ribophorin_I"/>
    <property type="match status" value="1"/>
</dbReference>
<keyword evidence="7" id="KW-0732">Signal</keyword>
<evidence type="ECO:0000256" key="10">
    <source>
        <dbReference type="ARBA" id="ARBA00023136"/>
    </source>
</evidence>
<evidence type="ECO:0000256" key="8">
    <source>
        <dbReference type="ARBA" id="ARBA00022824"/>
    </source>
</evidence>
<comment type="similarity">
    <text evidence="4 11">Belongs to the OST1 family.</text>
</comment>
<accession>A0A7E4VRR0</accession>
<reference evidence="14" key="2">
    <citation type="submission" date="2020-10" db="UniProtKB">
        <authorList>
            <consortium name="WormBaseParasite"/>
        </authorList>
    </citation>
    <scope>IDENTIFICATION</scope>
</reference>
<evidence type="ECO:0000256" key="9">
    <source>
        <dbReference type="ARBA" id="ARBA00022989"/>
    </source>
</evidence>
<dbReference type="GO" id="GO:0008250">
    <property type="term" value="C:oligosaccharyltransferase complex"/>
    <property type="evidence" value="ECO:0007669"/>
    <property type="project" value="UniProtKB-UniRule"/>
</dbReference>
<protein>
    <recommendedName>
        <fullName evidence="5 11">Dolichyl-diphosphooligosaccharide--protein glycosyltransferase subunit 1</fullName>
    </recommendedName>
</protein>
<evidence type="ECO:0000313" key="14">
    <source>
        <dbReference type="WBParaSite" id="Pan_g2585.t1"/>
    </source>
</evidence>
<feature type="transmembrane region" description="Helical" evidence="11">
    <location>
        <begin position="81"/>
        <end position="98"/>
    </location>
</feature>
<dbReference type="Proteomes" id="UP000492821">
    <property type="component" value="Unassembled WGS sequence"/>
</dbReference>
<comment type="function">
    <text evidence="1 11">Subunit of the oligosaccharyl transferase (OST) complex that catalyzes the initial transfer of a defined glycan (Glc(3)Man(9)GlcNAc(2) in eukaryotes) from the lipid carrier dolichol-pyrophosphate to an asparagine residue within an Asn-X-Ser/Thr consensus motif in nascent polypeptide chains, the first step in protein N-glycosylation. N-glycosylation occurs cotranslationally and the complex associates with the Sec61 complex at the channel-forming translocon complex that mediates protein translocation across the endoplasmic reticulum (ER). All subunits are required for a maximal enzyme activity.</text>
</comment>
<evidence type="ECO:0000256" key="5">
    <source>
        <dbReference type="ARBA" id="ARBA00017611"/>
    </source>
</evidence>
<dbReference type="WBParaSite" id="Pan_g2585.t1">
    <property type="protein sequence ID" value="Pan_g2585.t1"/>
    <property type="gene ID" value="Pan_g2585"/>
</dbReference>
<evidence type="ECO:0000313" key="13">
    <source>
        <dbReference type="Proteomes" id="UP000492821"/>
    </source>
</evidence>
<comment type="subcellular location">
    <subcellularLocation>
        <location evidence="2 11">Endoplasmic reticulum membrane</location>
        <topology evidence="2 11">Single-pass type I membrane protein</topology>
    </subcellularLocation>
</comment>
<reference evidence="13" key="1">
    <citation type="journal article" date="2013" name="Genetics">
        <title>The draft genome and transcriptome of Panagrellus redivivus are shaped by the harsh demands of a free-living lifestyle.</title>
        <authorList>
            <person name="Srinivasan J."/>
            <person name="Dillman A.R."/>
            <person name="Macchietto M.G."/>
            <person name="Heikkinen L."/>
            <person name="Lakso M."/>
            <person name="Fracchia K.M."/>
            <person name="Antoshechkin I."/>
            <person name="Mortazavi A."/>
            <person name="Wong G."/>
            <person name="Sternberg P.W."/>
        </authorList>
    </citation>
    <scope>NUCLEOTIDE SEQUENCE [LARGE SCALE GENOMIC DNA]</scope>
    <source>
        <strain evidence="13">MT8872</strain>
    </source>
</reference>
<evidence type="ECO:0000256" key="7">
    <source>
        <dbReference type="ARBA" id="ARBA00022729"/>
    </source>
</evidence>
<sequence length="127" mass="14658">MTLLSNLPRSRSSCPKPHSKSNIRIVKPYEITRHPDTLHFTYLDTVGRPVINLEKDNLVEFHSQPFTIYYDFNYINILREPFIAVLAFLGVFGLIILFNRFDFSIARSEAPATHSKTELSLFDILQG</sequence>
<comment type="subunit">
    <text evidence="11">Component of the oligosaccharyltransferase (OST) complex.</text>
</comment>
<keyword evidence="9 11" id="KW-1133">Transmembrane helix</keyword>
<evidence type="ECO:0000256" key="4">
    <source>
        <dbReference type="ARBA" id="ARBA00008905"/>
    </source>
</evidence>
<dbReference type="AlphaFoldDB" id="A0A7E4VRR0"/>
<keyword evidence="8 11" id="KW-0256">Endoplasmic reticulum</keyword>
<evidence type="ECO:0000256" key="1">
    <source>
        <dbReference type="ARBA" id="ARBA00002791"/>
    </source>
</evidence>
<dbReference type="PANTHER" id="PTHR21049">
    <property type="entry name" value="RIBOPHORIN I"/>
    <property type="match status" value="1"/>
</dbReference>
<evidence type="ECO:0000256" key="3">
    <source>
        <dbReference type="ARBA" id="ARBA00004922"/>
    </source>
</evidence>
<dbReference type="InterPro" id="IPR007676">
    <property type="entry name" value="Ribophorin_I"/>
</dbReference>
<keyword evidence="10 11" id="KW-0472">Membrane</keyword>
<feature type="region of interest" description="Disordered" evidence="12">
    <location>
        <begin position="1"/>
        <end position="20"/>
    </location>
</feature>
<organism evidence="13 14">
    <name type="scientific">Panagrellus redivivus</name>
    <name type="common">Microworm</name>
    <dbReference type="NCBI Taxonomy" id="6233"/>
    <lineage>
        <taxon>Eukaryota</taxon>
        <taxon>Metazoa</taxon>
        <taxon>Ecdysozoa</taxon>
        <taxon>Nematoda</taxon>
        <taxon>Chromadorea</taxon>
        <taxon>Rhabditida</taxon>
        <taxon>Tylenchina</taxon>
        <taxon>Panagrolaimomorpha</taxon>
        <taxon>Panagrolaimoidea</taxon>
        <taxon>Panagrolaimidae</taxon>
        <taxon>Panagrellus</taxon>
    </lineage>
</organism>
<proteinExistence type="inferred from homology"/>
<comment type="pathway">
    <text evidence="3 11">Protein modification; protein glycosylation.</text>
</comment>